<evidence type="ECO:0000256" key="2">
    <source>
        <dbReference type="ARBA" id="ARBA00022729"/>
    </source>
</evidence>
<evidence type="ECO:0000313" key="10">
    <source>
        <dbReference type="Proteomes" id="UP000239237"/>
    </source>
</evidence>
<reference evidence="8 9" key="1">
    <citation type="submission" date="2018-02" db="EMBL/GenBank/DDBJ databases">
        <authorList>
            <person name="Cohen D.B."/>
            <person name="Kent A.D."/>
        </authorList>
    </citation>
    <scope>NUCLEOTIDE SEQUENCE [LARGE SCALE GENOMIC DNA]</scope>
    <source>
        <strain evidence="8 9">CECT 9216</strain>
    </source>
</reference>
<dbReference type="PRINTS" id="PR00735">
    <property type="entry name" value="GLHYDRLASE8"/>
</dbReference>
<dbReference type="EMBL" id="OKQR01000001">
    <property type="protein sequence ID" value="SPD91042.1"/>
    <property type="molecule type" value="Genomic_DNA"/>
</dbReference>
<accession>A0A2N9K8A7</accession>
<dbReference type="InterPro" id="IPR012341">
    <property type="entry name" value="6hp_glycosidase-like_sf"/>
</dbReference>
<evidence type="ECO:0000313" key="8">
    <source>
        <dbReference type="EMBL" id="SPE06267.1"/>
    </source>
</evidence>
<dbReference type="InterPro" id="IPR002037">
    <property type="entry name" value="Glyco_hydro_8"/>
</dbReference>
<evidence type="ECO:0000256" key="1">
    <source>
        <dbReference type="ARBA" id="ARBA00009209"/>
    </source>
</evidence>
<evidence type="ECO:0000256" key="3">
    <source>
        <dbReference type="ARBA" id="ARBA00022801"/>
    </source>
</evidence>
<keyword evidence="6" id="KW-0624">Polysaccharide degradation</keyword>
<reference evidence="7 10" key="2">
    <citation type="submission" date="2018-02" db="EMBL/GenBank/DDBJ databases">
        <authorList>
            <person name="Rodrigo-Torres L."/>
            <person name="Arahal R. D."/>
            <person name="Lucena T."/>
        </authorList>
    </citation>
    <scope>NUCLEOTIDE SEQUENCE [LARGE SCALE GENOMIC DNA]</scope>
    <source>
        <strain evidence="7 10">CECT 8486</strain>
    </source>
</reference>
<keyword evidence="2" id="KW-0732">Signal</keyword>
<dbReference type="PROSITE" id="PS00812">
    <property type="entry name" value="GLYCOSYL_HYDROL_F8"/>
    <property type="match status" value="1"/>
</dbReference>
<dbReference type="RefSeq" id="WP_072614024.1">
    <property type="nucleotide sequence ID" value="NZ_AP017935.1"/>
</dbReference>
<dbReference type="Proteomes" id="UP000239237">
    <property type="component" value="Unassembled WGS sequence"/>
</dbReference>
<feature type="active site" description="Nucleophile" evidence="5">
    <location>
        <position position="107"/>
    </location>
</feature>
<name>A0A2N9K8A7_9LACO</name>
<dbReference type="GeneID" id="99674617"/>
<organism evidence="8 9">
    <name type="scientific">Leuconostoc suionicum</name>
    <dbReference type="NCBI Taxonomy" id="1511761"/>
    <lineage>
        <taxon>Bacteria</taxon>
        <taxon>Bacillati</taxon>
        <taxon>Bacillota</taxon>
        <taxon>Bacilli</taxon>
        <taxon>Lactobacillales</taxon>
        <taxon>Lactobacillaceae</taxon>
        <taxon>Leuconostoc</taxon>
    </lineage>
</organism>
<dbReference type="Pfam" id="PF01270">
    <property type="entry name" value="Glyco_hydro_8"/>
    <property type="match status" value="1"/>
</dbReference>
<dbReference type="Gene3D" id="1.50.10.10">
    <property type="match status" value="1"/>
</dbReference>
<dbReference type="InterPro" id="IPR019834">
    <property type="entry name" value="Glyco_hydro_8_CS"/>
</dbReference>
<keyword evidence="10" id="KW-1185">Reference proteome</keyword>
<comment type="similarity">
    <text evidence="1 6">Belongs to the glycosyl hydrolase 8 (cellulase D) family.</text>
</comment>
<dbReference type="SUPFAM" id="SSF48208">
    <property type="entry name" value="Six-hairpin glycosidases"/>
    <property type="match status" value="1"/>
</dbReference>
<protein>
    <recommendedName>
        <fullName evidence="6">Glucanase</fullName>
        <ecNumber evidence="6">3.2.1.-</ecNumber>
    </recommendedName>
</protein>
<dbReference type="GO" id="GO:0004553">
    <property type="term" value="F:hydrolase activity, hydrolyzing O-glycosyl compounds"/>
    <property type="evidence" value="ECO:0007669"/>
    <property type="project" value="InterPro"/>
</dbReference>
<keyword evidence="6" id="KW-0119">Carbohydrate metabolism</keyword>
<keyword evidence="3 6" id="KW-0378">Hydrolase</keyword>
<evidence type="ECO:0000256" key="6">
    <source>
        <dbReference type="RuleBase" id="RU361167"/>
    </source>
</evidence>
<dbReference type="AlphaFoldDB" id="A0A2N9K8A7"/>
<dbReference type="EC" id="3.2.1.-" evidence="6"/>
<dbReference type="InterPro" id="IPR008928">
    <property type="entry name" value="6-hairpin_glycosidase_sf"/>
</dbReference>
<evidence type="ECO:0000313" key="7">
    <source>
        <dbReference type="EMBL" id="SPD91042.1"/>
    </source>
</evidence>
<proteinExistence type="inferred from homology"/>
<evidence type="ECO:0000256" key="5">
    <source>
        <dbReference type="PROSITE-ProRule" id="PRU10058"/>
    </source>
</evidence>
<evidence type="ECO:0000256" key="4">
    <source>
        <dbReference type="ARBA" id="ARBA00023295"/>
    </source>
</evidence>
<sequence>MKRTNPVYKLYHSWQSHYVKSVNEGTFVNGSDEKNSQEALSESQGYGMLITMLAAKKDLATQADFNKFVIYYQQHTISKQNRLMAWKQNKSNNNIQTLAKNNTDATDGDMDIAYALLMADQKWHSTGKYNYKKLATNIVNDLIKYNYNDENELLRVGNWAKNDEKYNNLIRTSDLIPSYFKTFYELTDDKRWQKTYLKSIRILEKLSDKNKTGLIPDFVLVTDNNVSNVAPNTFESEDDNKYAWNANRVPLRLAFATSNQELKKINKKILTFFNQQNSIKAVYNLDGSSSNDYSSMAFTAPIAVAAYQQKSEFQNLSEKLRKQVYDDTLSKNYYADTLKVLAALMIDNELK</sequence>
<dbReference type="EMBL" id="OKQU01000001">
    <property type="protein sequence ID" value="SPE06267.1"/>
    <property type="molecule type" value="Genomic_DNA"/>
</dbReference>
<dbReference type="GO" id="GO:0000272">
    <property type="term" value="P:polysaccharide catabolic process"/>
    <property type="evidence" value="ECO:0007669"/>
    <property type="project" value="UniProtKB-KW"/>
</dbReference>
<evidence type="ECO:0000313" key="9">
    <source>
        <dbReference type="Proteomes" id="UP000237923"/>
    </source>
</evidence>
<dbReference type="KEGG" id="lsu:A6B45_07410"/>
<gene>
    <name evidence="7" type="ORF">LES8486_00007</name>
    <name evidence="8" type="ORF">LES9216_00154</name>
</gene>
<keyword evidence="4 6" id="KW-0326">Glycosidase</keyword>
<dbReference type="Proteomes" id="UP000237923">
    <property type="component" value="Unassembled WGS sequence"/>
</dbReference>